<dbReference type="Proteomes" id="UP000197019">
    <property type="component" value="Chromosome"/>
</dbReference>
<name>A0A1Z4C337_9GAMM</name>
<dbReference type="KEGG" id="mpsy:CEK71_18835"/>
<evidence type="ECO:0000313" key="1">
    <source>
        <dbReference type="EMBL" id="ASF47957.1"/>
    </source>
</evidence>
<accession>A0A1Z4C337</accession>
<dbReference type="EMBL" id="CP022129">
    <property type="protein sequence ID" value="ASF47957.1"/>
    <property type="molecule type" value="Genomic_DNA"/>
</dbReference>
<organism evidence="1 2">
    <name type="scientific">Methylovulum psychrotolerans</name>
    <dbReference type="NCBI Taxonomy" id="1704499"/>
    <lineage>
        <taxon>Bacteria</taxon>
        <taxon>Pseudomonadati</taxon>
        <taxon>Pseudomonadota</taxon>
        <taxon>Gammaproteobacteria</taxon>
        <taxon>Methylococcales</taxon>
        <taxon>Methylococcaceae</taxon>
        <taxon>Methylovulum</taxon>
    </lineage>
</organism>
<proteinExistence type="predicted"/>
<reference evidence="1 2" key="1">
    <citation type="submission" date="2017-06" db="EMBL/GenBank/DDBJ databases">
        <title>Genome Sequencing of the methanotroph Methylovulum psychrotolerants str. HV10-M2 isolated from a high-altitude environment.</title>
        <authorList>
            <person name="Mateos-Rivera A."/>
        </authorList>
    </citation>
    <scope>NUCLEOTIDE SEQUENCE [LARGE SCALE GENOMIC DNA]</scope>
    <source>
        <strain evidence="1 2">HV10_M2</strain>
    </source>
</reference>
<protein>
    <submittedName>
        <fullName evidence="1">Uncharacterized protein</fullName>
    </submittedName>
</protein>
<gene>
    <name evidence="1" type="ORF">CEK71_18835</name>
</gene>
<evidence type="ECO:0000313" key="2">
    <source>
        <dbReference type="Proteomes" id="UP000197019"/>
    </source>
</evidence>
<dbReference type="AlphaFoldDB" id="A0A1Z4C337"/>
<sequence length="86" mass="9484">MEHYAAVLQWQGDHYLLLSAHPWDKAQYKTNKQKYTLPKGVQGKKVADFSVPERLSKSSALSPDIAPGLEAVAQLFIRLCAEAAAS</sequence>
<keyword evidence="2" id="KW-1185">Reference proteome</keyword>